<comment type="caution">
    <text evidence="4">The sequence shown here is derived from an EMBL/GenBank/DDBJ whole genome shotgun (WGS) entry which is preliminary data.</text>
</comment>
<evidence type="ECO:0000259" key="3">
    <source>
        <dbReference type="PROSITE" id="PS50010"/>
    </source>
</evidence>
<dbReference type="PROSITE" id="PS50010">
    <property type="entry name" value="DH_2"/>
    <property type="match status" value="1"/>
</dbReference>
<evidence type="ECO:0000313" key="5">
    <source>
        <dbReference type="Proteomes" id="UP001515480"/>
    </source>
</evidence>
<dbReference type="Proteomes" id="UP001515480">
    <property type="component" value="Unassembled WGS sequence"/>
</dbReference>
<feature type="region of interest" description="Disordered" evidence="1">
    <location>
        <begin position="34"/>
        <end position="53"/>
    </location>
</feature>
<dbReference type="GO" id="GO:0005737">
    <property type="term" value="C:cytoplasm"/>
    <property type="evidence" value="ECO:0007669"/>
    <property type="project" value="TreeGrafter"/>
</dbReference>
<feature type="compositionally biased region" description="Basic and acidic residues" evidence="1">
    <location>
        <begin position="490"/>
        <end position="499"/>
    </location>
</feature>
<dbReference type="Gene3D" id="1.20.900.10">
    <property type="entry name" value="Dbl homology (DH) domain"/>
    <property type="match status" value="1"/>
</dbReference>
<dbReference type="InterPro" id="IPR000219">
    <property type="entry name" value="DH_dom"/>
</dbReference>
<evidence type="ECO:0000256" key="2">
    <source>
        <dbReference type="SAM" id="Phobius"/>
    </source>
</evidence>
<reference evidence="4 5" key="1">
    <citation type="journal article" date="2024" name="Science">
        <title>Giant polyketide synthase enzymes in the biosynthesis of giant marine polyether toxins.</title>
        <authorList>
            <person name="Fallon T.R."/>
            <person name="Shende V.V."/>
            <person name="Wierzbicki I.H."/>
            <person name="Pendleton A.L."/>
            <person name="Watervoot N.F."/>
            <person name="Auber R.P."/>
            <person name="Gonzalez D.J."/>
            <person name="Wisecaver J.H."/>
            <person name="Moore B.S."/>
        </authorList>
    </citation>
    <scope>NUCLEOTIDE SEQUENCE [LARGE SCALE GENOMIC DNA]</scope>
    <source>
        <strain evidence="4 5">12B1</strain>
    </source>
</reference>
<accession>A0AB34K8Z6</accession>
<keyword evidence="2" id="KW-0812">Transmembrane</keyword>
<feature type="domain" description="DH" evidence="3">
    <location>
        <begin position="68"/>
        <end position="265"/>
    </location>
</feature>
<dbReference type="PANTHER" id="PTHR12673">
    <property type="entry name" value="FACIOGENITAL DYSPLASIA PROTEIN"/>
    <property type="match status" value="1"/>
</dbReference>
<sequence>MIRGMPAVVRWTGGWSAGRVTRLVRSSFEASTPSYEHFDSSRGNGQVLSTVSSSSHEPPFPFHSVSSRSMAALAELLSTEAAYVNDLDVLCRLRSALLSRGACDASSLDAIFANVDSLRGINSELLSSLSPPLLSALSDPPLLPALPAPPPSPHSAAAGALDRVATAFHTLAPFLLAYALFCTRAIDAPERMASLRAASPAADQACAEVEHAAGLPLGSLLIKPVQRLCKYPLLLSAVVREAPEHEGLRGAAEAIVRVVGEVNRRVREAEERKALLLVAEALGHRELITPQRSLLLSVRSTKCYGVRDASAAGIQSQLHRLDADKAARRSGATVWLCSDLLLIGRPRGAAFTLLEQSALQHTTIVSLEERGVLHLSCDSGNSYLLQIEPADARALLVAFEGARQQASQRRQMRTAPCEQELSGAEEGTECGADDGSVASLDLEEHGDDGAQSAALKSWGSRLRLRVAATAREISTGHFRLRMRHAAGASPHDDDCHSGNEEGGLPEDEQIAAPVSSLTSFTSPPPPPPPPPCSEPLPVNLLDRMRGQLFPRTPRSSRRTNSFTLTLLAHLSAITNAATSPAVISSIVVILLTALLPFIIGALVLTTMGVCCMDGESRPGMMGPYQRGYIGRRGSWLDLRRLS</sequence>
<dbReference type="InterPro" id="IPR035899">
    <property type="entry name" value="DBL_dom_sf"/>
</dbReference>
<keyword evidence="5" id="KW-1185">Reference proteome</keyword>
<feature type="region of interest" description="Disordered" evidence="1">
    <location>
        <begin position="486"/>
        <end position="537"/>
    </location>
</feature>
<protein>
    <recommendedName>
        <fullName evidence="3">DH domain-containing protein</fullName>
    </recommendedName>
</protein>
<dbReference type="PANTHER" id="PTHR12673:SF159">
    <property type="entry name" value="LD03170P"/>
    <property type="match status" value="1"/>
</dbReference>
<dbReference type="SUPFAM" id="SSF48065">
    <property type="entry name" value="DBL homology domain (DH-domain)"/>
    <property type="match status" value="1"/>
</dbReference>
<feature type="transmembrane region" description="Helical" evidence="2">
    <location>
        <begin position="586"/>
        <end position="611"/>
    </location>
</feature>
<feature type="compositionally biased region" description="Pro residues" evidence="1">
    <location>
        <begin position="522"/>
        <end position="534"/>
    </location>
</feature>
<evidence type="ECO:0000256" key="1">
    <source>
        <dbReference type="SAM" id="MobiDB-lite"/>
    </source>
</evidence>
<gene>
    <name evidence="4" type="ORF">AB1Y20_000729</name>
</gene>
<dbReference type="SMART" id="SM00325">
    <property type="entry name" value="RhoGEF"/>
    <property type="match status" value="1"/>
</dbReference>
<dbReference type="EMBL" id="JBGBPQ010000001">
    <property type="protein sequence ID" value="KAL1529797.1"/>
    <property type="molecule type" value="Genomic_DNA"/>
</dbReference>
<dbReference type="AlphaFoldDB" id="A0AB34K8Z6"/>
<name>A0AB34K8Z6_PRYPA</name>
<feature type="region of interest" description="Disordered" evidence="1">
    <location>
        <begin position="407"/>
        <end position="445"/>
    </location>
</feature>
<feature type="compositionally biased region" description="Polar residues" evidence="1">
    <location>
        <begin position="41"/>
        <end position="50"/>
    </location>
</feature>
<dbReference type="GO" id="GO:0005085">
    <property type="term" value="F:guanyl-nucleotide exchange factor activity"/>
    <property type="evidence" value="ECO:0007669"/>
    <property type="project" value="InterPro"/>
</dbReference>
<keyword evidence="2" id="KW-1133">Transmembrane helix</keyword>
<dbReference type="Pfam" id="PF00621">
    <property type="entry name" value="RhoGEF"/>
    <property type="match status" value="1"/>
</dbReference>
<organism evidence="4 5">
    <name type="scientific">Prymnesium parvum</name>
    <name type="common">Toxic golden alga</name>
    <dbReference type="NCBI Taxonomy" id="97485"/>
    <lineage>
        <taxon>Eukaryota</taxon>
        <taxon>Haptista</taxon>
        <taxon>Haptophyta</taxon>
        <taxon>Prymnesiophyceae</taxon>
        <taxon>Prymnesiales</taxon>
        <taxon>Prymnesiaceae</taxon>
        <taxon>Prymnesium</taxon>
    </lineage>
</organism>
<proteinExistence type="predicted"/>
<keyword evidence="2" id="KW-0472">Membrane</keyword>
<evidence type="ECO:0000313" key="4">
    <source>
        <dbReference type="EMBL" id="KAL1529797.1"/>
    </source>
</evidence>
<dbReference type="InterPro" id="IPR051092">
    <property type="entry name" value="FYVE_RhoGEF_PH"/>
</dbReference>